<dbReference type="Proteomes" id="UP000246569">
    <property type="component" value="Unassembled WGS sequence"/>
</dbReference>
<evidence type="ECO:0000256" key="1">
    <source>
        <dbReference type="ARBA" id="ARBA00007689"/>
    </source>
</evidence>
<sequence>MLFLIVLRYIRPLAEVEEQLPAHRAYLQRHYASGHFLLSGRQEPRTGGVILLRAADRASAERIVVADPFIGSGVAEAELIEWAPSLRADEVPAHWVPDAGLGDPRPG</sequence>
<evidence type="ECO:0000313" key="4">
    <source>
        <dbReference type="Proteomes" id="UP000246569"/>
    </source>
</evidence>
<dbReference type="InterPro" id="IPR011008">
    <property type="entry name" value="Dimeric_a/b-barrel"/>
</dbReference>
<dbReference type="Pfam" id="PF03795">
    <property type="entry name" value="YCII"/>
    <property type="match status" value="1"/>
</dbReference>
<name>A0A317MYJ4_9GAMM</name>
<dbReference type="SUPFAM" id="SSF54909">
    <property type="entry name" value="Dimeric alpha+beta barrel"/>
    <property type="match status" value="1"/>
</dbReference>
<dbReference type="InterPro" id="IPR005545">
    <property type="entry name" value="YCII"/>
</dbReference>
<proteinExistence type="inferred from homology"/>
<protein>
    <submittedName>
        <fullName evidence="3">Uncharacterized protein YciI</fullName>
    </submittedName>
</protein>
<dbReference type="RefSeq" id="WP_110017345.1">
    <property type="nucleotide sequence ID" value="NZ_QGTJ01000002.1"/>
</dbReference>
<comment type="similarity">
    <text evidence="1">Belongs to the YciI family.</text>
</comment>
<feature type="domain" description="YCII-related" evidence="2">
    <location>
        <begin position="1"/>
        <end position="82"/>
    </location>
</feature>
<dbReference type="Gene3D" id="3.30.70.1060">
    <property type="entry name" value="Dimeric alpha+beta barrel"/>
    <property type="match status" value="1"/>
</dbReference>
<accession>A0A317MYJ4</accession>
<organism evidence="3 4">
    <name type="scientific">Plasticicumulans acidivorans</name>
    <dbReference type="NCBI Taxonomy" id="886464"/>
    <lineage>
        <taxon>Bacteria</taxon>
        <taxon>Pseudomonadati</taxon>
        <taxon>Pseudomonadota</taxon>
        <taxon>Gammaproteobacteria</taxon>
        <taxon>Candidatus Competibacteraceae</taxon>
        <taxon>Plasticicumulans</taxon>
    </lineage>
</organism>
<dbReference type="OrthoDB" id="9814407at2"/>
<dbReference type="PANTHER" id="PTHR37828">
    <property type="entry name" value="GSR2449 PROTEIN"/>
    <property type="match status" value="1"/>
</dbReference>
<evidence type="ECO:0000259" key="2">
    <source>
        <dbReference type="Pfam" id="PF03795"/>
    </source>
</evidence>
<dbReference type="AlphaFoldDB" id="A0A317MYJ4"/>
<dbReference type="EMBL" id="QGTJ01000002">
    <property type="protein sequence ID" value="PWV64713.1"/>
    <property type="molecule type" value="Genomic_DNA"/>
</dbReference>
<evidence type="ECO:0000313" key="3">
    <source>
        <dbReference type="EMBL" id="PWV64713.1"/>
    </source>
</evidence>
<comment type="caution">
    <text evidence="3">The sequence shown here is derived from an EMBL/GenBank/DDBJ whole genome shotgun (WGS) entry which is preliminary data.</text>
</comment>
<dbReference type="PANTHER" id="PTHR37828:SF1">
    <property type="entry name" value="YCII-RELATED DOMAIN-CONTAINING PROTEIN"/>
    <property type="match status" value="1"/>
</dbReference>
<reference evidence="3 4" key="1">
    <citation type="submission" date="2018-05" db="EMBL/GenBank/DDBJ databases">
        <title>Genomic Encyclopedia of Type Strains, Phase IV (KMG-IV): sequencing the most valuable type-strain genomes for metagenomic binning, comparative biology and taxonomic classification.</title>
        <authorList>
            <person name="Goeker M."/>
        </authorList>
    </citation>
    <scope>NUCLEOTIDE SEQUENCE [LARGE SCALE GENOMIC DNA]</scope>
    <source>
        <strain evidence="3 4">DSM 23606</strain>
    </source>
</reference>
<keyword evidence="4" id="KW-1185">Reference proteome</keyword>
<gene>
    <name evidence="3" type="ORF">C7443_102366</name>
</gene>